<name>A0A9N9JQN6_9GLOM</name>
<organism evidence="1 2">
    <name type="scientific">Acaulospora morrowiae</name>
    <dbReference type="NCBI Taxonomy" id="94023"/>
    <lineage>
        <taxon>Eukaryota</taxon>
        <taxon>Fungi</taxon>
        <taxon>Fungi incertae sedis</taxon>
        <taxon>Mucoromycota</taxon>
        <taxon>Glomeromycotina</taxon>
        <taxon>Glomeromycetes</taxon>
        <taxon>Diversisporales</taxon>
        <taxon>Acaulosporaceae</taxon>
        <taxon>Acaulospora</taxon>
    </lineage>
</organism>
<dbReference type="OrthoDB" id="2388246at2759"/>
<feature type="non-terminal residue" evidence="1">
    <location>
        <position position="65"/>
    </location>
</feature>
<evidence type="ECO:0000313" key="2">
    <source>
        <dbReference type="Proteomes" id="UP000789342"/>
    </source>
</evidence>
<sequence length="65" mass="7378">MSDPNPLSILKGEINRLEFVSGEKIRLLSHFTENVEKIAVAVSCLEDFDTDEDKRTYLRSLISPP</sequence>
<dbReference type="AlphaFoldDB" id="A0A9N9JQN6"/>
<proteinExistence type="predicted"/>
<evidence type="ECO:0000313" key="1">
    <source>
        <dbReference type="EMBL" id="CAG8787794.1"/>
    </source>
</evidence>
<reference evidence="1" key="1">
    <citation type="submission" date="2021-06" db="EMBL/GenBank/DDBJ databases">
        <authorList>
            <person name="Kallberg Y."/>
            <person name="Tangrot J."/>
            <person name="Rosling A."/>
        </authorList>
    </citation>
    <scope>NUCLEOTIDE SEQUENCE</scope>
    <source>
        <strain evidence="1">CL551</strain>
    </source>
</reference>
<protein>
    <submittedName>
        <fullName evidence="1">6270_t:CDS:1</fullName>
    </submittedName>
</protein>
<dbReference type="EMBL" id="CAJVPV010058368">
    <property type="protein sequence ID" value="CAG8787794.1"/>
    <property type="molecule type" value="Genomic_DNA"/>
</dbReference>
<keyword evidence="2" id="KW-1185">Reference proteome</keyword>
<gene>
    <name evidence="1" type="ORF">AMORRO_LOCUS17880</name>
</gene>
<dbReference type="Proteomes" id="UP000789342">
    <property type="component" value="Unassembled WGS sequence"/>
</dbReference>
<comment type="caution">
    <text evidence="1">The sequence shown here is derived from an EMBL/GenBank/DDBJ whole genome shotgun (WGS) entry which is preliminary data.</text>
</comment>
<accession>A0A9N9JQN6</accession>